<protein>
    <submittedName>
        <fullName evidence="1">Uncharacterized protein</fullName>
    </submittedName>
</protein>
<organism evidence="1">
    <name type="scientific">marine metagenome</name>
    <dbReference type="NCBI Taxonomy" id="408172"/>
    <lineage>
        <taxon>unclassified sequences</taxon>
        <taxon>metagenomes</taxon>
        <taxon>ecological metagenomes</taxon>
    </lineage>
</organism>
<evidence type="ECO:0000313" key="1">
    <source>
        <dbReference type="EMBL" id="SVB32703.1"/>
    </source>
</evidence>
<accession>A0A382D562</accession>
<reference evidence="1" key="1">
    <citation type="submission" date="2018-05" db="EMBL/GenBank/DDBJ databases">
        <authorList>
            <person name="Lanie J.A."/>
            <person name="Ng W.-L."/>
            <person name="Kazmierczak K.M."/>
            <person name="Andrzejewski T.M."/>
            <person name="Davidsen T.M."/>
            <person name="Wayne K.J."/>
            <person name="Tettelin H."/>
            <person name="Glass J.I."/>
            <person name="Rusch D."/>
            <person name="Podicherti R."/>
            <person name="Tsui H.-C.T."/>
            <person name="Winkler M.E."/>
        </authorList>
    </citation>
    <scope>NUCLEOTIDE SEQUENCE</scope>
</reference>
<sequence length="252" mass="27544">MAKKTTLLIAATMVTLFFTVAAHGQEVPPGALVQIIDCSLQDGVTMADAVAQARSYSWDETSPNLVFFRQSVYGGSYRENYDFRIASYFPSYSEMISRYSAEKARQRQTRSAGFFTCDPVTRRLIQAHPVNPENDGFAGDGTLMTTRFCRLNDGKTIADAHTFAQGVASNFANAGDTSLAQMYTLEQGPIGDTVYGRGVVFATVPATPAAFGERQDLRRDGFDPLEGLRPLPVSCDAPAMWFTHAIHRGGNN</sequence>
<proteinExistence type="predicted"/>
<dbReference type="EMBL" id="UINC01037350">
    <property type="protein sequence ID" value="SVB32703.1"/>
    <property type="molecule type" value="Genomic_DNA"/>
</dbReference>
<dbReference type="AlphaFoldDB" id="A0A382D562"/>
<name>A0A382D562_9ZZZZ</name>
<gene>
    <name evidence="1" type="ORF">METZ01_LOCUS185557</name>
</gene>